<proteinExistence type="predicted"/>
<accession>A0ABT3STV6</accession>
<name>A0ABT3STV6_9GAMM</name>
<organism evidence="1 2">
    <name type="scientific">Candidatus Seongchinamella marina</name>
    <dbReference type="NCBI Taxonomy" id="2518990"/>
    <lineage>
        <taxon>Bacteria</taxon>
        <taxon>Pseudomonadati</taxon>
        <taxon>Pseudomonadota</taxon>
        <taxon>Gammaproteobacteria</taxon>
        <taxon>Cellvibrionales</taxon>
        <taxon>Halieaceae</taxon>
        <taxon>Seongchinamella</taxon>
    </lineage>
</organism>
<dbReference type="InterPro" id="IPR027056">
    <property type="entry name" value="Gluconate_2DH_su3"/>
</dbReference>
<dbReference type="Pfam" id="PF13618">
    <property type="entry name" value="Gluconate_2-dh3"/>
    <property type="match status" value="1"/>
</dbReference>
<sequence length="206" mass="22768">MNRREFLQCAAILVSGASASQLGVALTQEQQVYLAAAPNYNQGATRLLNDAQRKTIAAMCEIVIPRTDTPGAIDAGVPRFIELMATDWLNDEERTIFLAGLAELEASVAADYGSSFDELDAAQQLALMEDLEAKASESSWYDFANTRRDFVSDAPFICQLKELTIWGFFTSEKGGTQVLRYNAMPMYFDGDVPLSPDQSSWLTRLE</sequence>
<evidence type="ECO:0000313" key="2">
    <source>
        <dbReference type="Proteomes" id="UP001143307"/>
    </source>
</evidence>
<dbReference type="RefSeq" id="WP_279252044.1">
    <property type="nucleotide sequence ID" value="NZ_SHNP01000002.1"/>
</dbReference>
<dbReference type="EMBL" id="SHNP01000002">
    <property type="protein sequence ID" value="MCX2973085.1"/>
    <property type="molecule type" value="Genomic_DNA"/>
</dbReference>
<gene>
    <name evidence="1" type="ORF">EYC87_05725</name>
</gene>
<keyword evidence="2" id="KW-1185">Reference proteome</keyword>
<evidence type="ECO:0000313" key="1">
    <source>
        <dbReference type="EMBL" id="MCX2973085.1"/>
    </source>
</evidence>
<reference evidence="1" key="1">
    <citation type="submission" date="2019-02" db="EMBL/GenBank/DDBJ databases">
        <authorList>
            <person name="Li S.-H."/>
        </authorList>
    </citation>
    <scope>NUCLEOTIDE SEQUENCE</scope>
    <source>
        <strain evidence="1">IMCC8485</strain>
    </source>
</reference>
<protein>
    <submittedName>
        <fullName evidence="1">Gluconate 2-dehydrogenase subunit 3 family protein</fullName>
    </submittedName>
</protein>
<dbReference type="Proteomes" id="UP001143307">
    <property type="component" value="Unassembled WGS sequence"/>
</dbReference>
<comment type="caution">
    <text evidence="1">The sequence shown here is derived from an EMBL/GenBank/DDBJ whole genome shotgun (WGS) entry which is preliminary data.</text>
</comment>